<dbReference type="STRING" id="36646.A0A1V6V2Y7"/>
<evidence type="ECO:0000256" key="5">
    <source>
        <dbReference type="PIRSR" id="PIRSR602401-1"/>
    </source>
</evidence>
<dbReference type="GO" id="GO:0016705">
    <property type="term" value="F:oxidoreductase activity, acting on paired donors, with incorporation or reduction of molecular oxygen"/>
    <property type="evidence" value="ECO:0007669"/>
    <property type="project" value="InterPro"/>
</dbReference>
<evidence type="ECO:0000256" key="4">
    <source>
        <dbReference type="ARBA" id="ARBA00023004"/>
    </source>
</evidence>
<evidence type="ECO:0008006" key="9">
    <source>
        <dbReference type="Google" id="ProtNLM"/>
    </source>
</evidence>
<dbReference type="PROSITE" id="PS00086">
    <property type="entry name" value="CYTOCHROME_P450"/>
    <property type="match status" value="1"/>
</dbReference>
<keyword evidence="4 5" id="KW-0408">Iron</keyword>
<sequence>MISILEFTPKLALSVALLVVSHFLWNYIRSPLKSFPGPSLASFTNIWRMQDVFKGRCDITQIKLHRMYGPAVRMGPNILSLSDPNMISVVYNTKNPWVKSTAYGVVDVVIGGVRLSNLFSSQNENWHSTYIRPVKNLYSLSKVQDFEKNLDITINLFIDKLRERFVRLGKTCEMSDWIDFFAWDAMSQVTFSQDLGILEAGSDYMGFLGKSVQSIGYFASISQIPLLDHLLAKNPIVRVGPPTFVWANDFSLEQLKKRYEEGDHESSDFLSKFISAKKTHPEFVDDNTIIMWLLSNVLAGSDTTASTLCATIYYVLKKPTVYKRLCDELRAANLSFPAGWKEVQGLEYLDAVMRESMRINPGVGLMLERIVPKDGFTLPDGHFVPGGTIVGMNPWVINRNETVFGANTEEFIPERWLQNPGEPIESFQARFSKMKSTDFTFGAGPRACLGRYISQLESYKLIATIFNTFDMNLPSHDHEWHLENSWFVRHQNIPVRLVERTSTPQI</sequence>
<dbReference type="CDD" id="cd11060">
    <property type="entry name" value="CYP57A1-like"/>
    <property type="match status" value="1"/>
</dbReference>
<dbReference type="GO" id="GO:0020037">
    <property type="term" value="F:heme binding"/>
    <property type="evidence" value="ECO:0007669"/>
    <property type="project" value="InterPro"/>
</dbReference>
<dbReference type="Gene3D" id="1.10.630.10">
    <property type="entry name" value="Cytochrome P450"/>
    <property type="match status" value="1"/>
</dbReference>
<name>A0A1V6V2Y7_9EURO</name>
<dbReference type="AlphaFoldDB" id="A0A1V6V2Y7"/>
<dbReference type="Proteomes" id="UP000191500">
    <property type="component" value="Unassembled WGS sequence"/>
</dbReference>
<comment type="caution">
    <text evidence="7">The sequence shown here is derived from an EMBL/GenBank/DDBJ whole genome shotgun (WGS) entry which is preliminary data.</text>
</comment>
<dbReference type="InterPro" id="IPR050121">
    <property type="entry name" value="Cytochrome_P450_monoxygenase"/>
</dbReference>
<keyword evidence="3 6" id="KW-0560">Oxidoreductase</keyword>
<evidence type="ECO:0000256" key="3">
    <source>
        <dbReference type="ARBA" id="ARBA00023002"/>
    </source>
</evidence>
<evidence type="ECO:0000256" key="2">
    <source>
        <dbReference type="ARBA" id="ARBA00022723"/>
    </source>
</evidence>
<comment type="cofactor">
    <cofactor evidence="1 5">
        <name>heme</name>
        <dbReference type="ChEBI" id="CHEBI:30413"/>
    </cofactor>
</comment>
<keyword evidence="6" id="KW-0503">Monooxygenase</keyword>
<dbReference type="InterPro" id="IPR001128">
    <property type="entry name" value="Cyt_P450"/>
</dbReference>
<feature type="binding site" description="axial binding residue" evidence="5">
    <location>
        <position position="448"/>
    </location>
    <ligand>
        <name>heme</name>
        <dbReference type="ChEBI" id="CHEBI:30413"/>
    </ligand>
    <ligandPart>
        <name>Fe</name>
        <dbReference type="ChEBI" id="CHEBI:18248"/>
    </ligandPart>
</feature>
<gene>
    <name evidence="7" type="ORF">PENCOP_c002G01393</name>
</gene>
<dbReference type="GO" id="GO:0043386">
    <property type="term" value="P:mycotoxin biosynthetic process"/>
    <property type="evidence" value="ECO:0007669"/>
    <property type="project" value="UniProtKB-ARBA"/>
</dbReference>
<accession>A0A1V6V2Y7</accession>
<keyword evidence="5 6" id="KW-0349">Heme</keyword>
<proteinExistence type="inferred from homology"/>
<dbReference type="InterPro" id="IPR002401">
    <property type="entry name" value="Cyt_P450_E_grp-I"/>
</dbReference>
<dbReference type="Pfam" id="PF00067">
    <property type="entry name" value="p450"/>
    <property type="match status" value="1"/>
</dbReference>
<comment type="similarity">
    <text evidence="6">Belongs to the cytochrome P450 family.</text>
</comment>
<dbReference type="SUPFAM" id="SSF48264">
    <property type="entry name" value="Cytochrome P450"/>
    <property type="match status" value="1"/>
</dbReference>
<evidence type="ECO:0000313" key="7">
    <source>
        <dbReference type="EMBL" id="OQE45044.1"/>
    </source>
</evidence>
<dbReference type="EMBL" id="MDDG01000002">
    <property type="protein sequence ID" value="OQE45044.1"/>
    <property type="molecule type" value="Genomic_DNA"/>
</dbReference>
<protein>
    <recommendedName>
        <fullName evidence="9">Cytochrome P450</fullName>
    </recommendedName>
</protein>
<keyword evidence="8" id="KW-1185">Reference proteome</keyword>
<evidence type="ECO:0000256" key="1">
    <source>
        <dbReference type="ARBA" id="ARBA00001971"/>
    </source>
</evidence>
<evidence type="ECO:0000256" key="6">
    <source>
        <dbReference type="RuleBase" id="RU000461"/>
    </source>
</evidence>
<dbReference type="InterPro" id="IPR017972">
    <property type="entry name" value="Cyt_P450_CS"/>
</dbReference>
<dbReference type="InterPro" id="IPR036396">
    <property type="entry name" value="Cyt_P450_sf"/>
</dbReference>
<evidence type="ECO:0000313" key="8">
    <source>
        <dbReference type="Proteomes" id="UP000191500"/>
    </source>
</evidence>
<dbReference type="GO" id="GO:0005506">
    <property type="term" value="F:iron ion binding"/>
    <property type="evidence" value="ECO:0007669"/>
    <property type="project" value="InterPro"/>
</dbReference>
<keyword evidence="2 5" id="KW-0479">Metal-binding</keyword>
<organism evidence="7 8">
    <name type="scientific">Penicillium coprophilum</name>
    <dbReference type="NCBI Taxonomy" id="36646"/>
    <lineage>
        <taxon>Eukaryota</taxon>
        <taxon>Fungi</taxon>
        <taxon>Dikarya</taxon>
        <taxon>Ascomycota</taxon>
        <taxon>Pezizomycotina</taxon>
        <taxon>Eurotiomycetes</taxon>
        <taxon>Eurotiomycetidae</taxon>
        <taxon>Eurotiales</taxon>
        <taxon>Aspergillaceae</taxon>
        <taxon>Penicillium</taxon>
    </lineage>
</organism>
<reference evidence="8" key="1">
    <citation type="journal article" date="2017" name="Nat. Microbiol.">
        <title>Global analysis of biosynthetic gene clusters reveals vast potential of secondary metabolite production in Penicillium species.</title>
        <authorList>
            <person name="Nielsen J.C."/>
            <person name="Grijseels S."/>
            <person name="Prigent S."/>
            <person name="Ji B."/>
            <person name="Dainat J."/>
            <person name="Nielsen K.F."/>
            <person name="Frisvad J.C."/>
            <person name="Workman M."/>
            <person name="Nielsen J."/>
        </authorList>
    </citation>
    <scope>NUCLEOTIDE SEQUENCE [LARGE SCALE GENOMIC DNA]</scope>
    <source>
        <strain evidence="8">IBT 31321</strain>
    </source>
</reference>
<dbReference type="GO" id="GO:0004497">
    <property type="term" value="F:monooxygenase activity"/>
    <property type="evidence" value="ECO:0007669"/>
    <property type="project" value="UniProtKB-KW"/>
</dbReference>
<dbReference type="PRINTS" id="PR00463">
    <property type="entry name" value="EP450I"/>
</dbReference>
<dbReference type="PRINTS" id="PR00385">
    <property type="entry name" value="P450"/>
</dbReference>
<dbReference type="PANTHER" id="PTHR24305:SF180">
    <property type="entry name" value="P450, PUTATIVE (EUROFUNG)-RELATED"/>
    <property type="match status" value="1"/>
</dbReference>
<dbReference type="PANTHER" id="PTHR24305">
    <property type="entry name" value="CYTOCHROME P450"/>
    <property type="match status" value="1"/>
</dbReference>